<accession>A0A4S2MIH0</accession>
<dbReference type="InParanoid" id="A0A4S2MIH0"/>
<protein>
    <submittedName>
        <fullName evidence="1">Uncharacterized protein</fullName>
    </submittedName>
</protein>
<evidence type="ECO:0000313" key="2">
    <source>
        <dbReference type="Proteomes" id="UP000298138"/>
    </source>
</evidence>
<dbReference type="AlphaFoldDB" id="A0A4S2MIH0"/>
<evidence type="ECO:0000313" key="1">
    <source>
        <dbReference type="EMBL" id="TGZ76696.1"/>
    </source>
</evidence>
<reference evidence="1 2" key="1">
    <citation type="submission" date="2019-04" db="EMBL/GenBank/DDBJ databases">
        <title>Comparative genomics and transcriptomics to analyze fruiting body development in filamentous ascomycetes.</title>
        <authorList>
            <consortium name="DOE Joint Genome Institute"/>
            <person name="Lutkenhaus R."/>
            <person name="Traeger S."/>
            <person name="Breuer J."/>
            <person name="Kuo A."/>
            <person name="Lipzen A."/>
            <person name="Pangilinan J."/>
            <person name="Dilworth D."/>
            <person name="Sandor L."/>
            <person name="Poggeler S."/>
            <person name="Barry K."/>
            <person name="Grigoriev I.V."/>
            <person name="Nowrousian M."/>
        </authorList>
    </citation>
    <scope>NUCLEOTIDE SEQUENCE [LARGE SCALE GENOMIC DNA]</scope>
    <source>
        <strain evidence="1 2">CBS 389.68</strain>
    </source>
</reference>
<dbReference type="Proteomes" id="UP000298138">
    <property type="component" value="Unassembled WGS sequence"/>
</dbReference>
<organism evidence="1 2">
    <name type="scientific">Ascodesmis nigricans</name>
    <dbReference type="NCBI Taxonomy" id="341454"/>
    <lineage>
        <taxon>Eukaryota</taxon>
        <taxon>Fungi</taxon>
        <taxon>Dikarya</taxon>
        <taxon>Ascomycota</taxon>
        <taxon>Pezizomycotina</taxon>
        <taxon>Pezizomycetes</taxon>
        <taxon>Pezizales</taxon>
        <taxon>Ascodesmidaceae</taxon>
        <taxon>Ascodesmis</taxon>
    </lineage>
</organism>
<keyword evidence="2" id="KW-1185">Reference proteome</keyword>
<dbReference type="EMBL" id="ML220169">
    <property type="protein sequence ID" value="TGZ76696.1"/>
    <property type="molecule type" value="Genomic_DNA"/>
</dbReference>
<name>A0A4S2MIH0_9PEZI</name>
<sequence length="119" mass="13324">MVGGKMYCKTSVRVGLWGAGRGGWDCVLGDLELETGISDARRLFRLELLHQRDAMRVTGGWTVDRRRSSFSGLRPAAAGLNDVRGVMGVSWRCGWVGCWYWSYGTRRVHVMQNTGRNSV</sequence>
<gene>
    <name evidence="1" type="ORF">EX30DRAFT_231036</name>
</gene>
<proteinExistence type="predicted"/>